<reference evidence="3" key="3">
    <citation type="journal article" date="2022" name="Int. J. Syst. Evol. Microbiol.">
        <title>Caproicibacterium lactatifermentans sp. nov., isolated from pit clay used for the production of Chinese strong aroma-type liquor.</title>
        <authorList>
            <person name="Wang H."/>
            <person name="Gu Y."/>
            <person name="Zhao D."/>
            <person name="Qiao Z."/>
            <person name="Zheng J."/>
            <person name="Gao J."/>
            <person name="Ren C."/>
            <person name="Xu Y."/>
        </authorList>
    </citation>
    <scope>NUCLEOTIDE SEQUENCE</scope>
    <source>
        <strain evidence="3">JNU-WLY1368</strain>
    </source>
</reference>
<dbReference type="EMBL" id="CP046161">
    <property type="protein sequence ID" value="QKO30991.1"/>
    <property type="molecule type" value="Genomic_DNA"/>
</dbReference>
<sequence length="193" mass="20236">MRKLGPFKICVIVLMAVVNVIGANIALVTRLPIYLDSIGTVMCAALFGPACGIVSGVLGSFTCGITTDIYSLYYIPVQFATGFFSGMIFKKCRPHGWDIILKAACVSIPATVVGSVITACVFHGITSSGSALLVQLLNKCVGMNLTLSICLVQALTDYANCAVSIVAACAVLKVLPVQIKDAVRRSNISNGTI</sequence>
<dbReference type="Proteomes" id="UP000501316">
    <property type="component" value="Chromosome"/>
</dbReference>
<feature type="transmembrane region" description="Helical" evidence="1">
    <location>
        <begin position="6"/>
        <end position="27"/>
    </location>
</feature>
<keyword evidence="1" id="KW-0812">Transmembrane</keyword>
<dbReference type="AlphaFoldDB" id="A0A859DQ21"/>
<reference evidence="4 5" key="1">
    <citation type="submission" date="2019-11" db="EMBL/GenBank/DDBJ databases">
        <authorList>
            <person name="Ren C."/>
            <person name="Wang H."/>
            <person name="Xu Y."/>
        </authorList>
    </citation>
    <scope>NUCLEOTIDE SEQUENCE [LARGE SCALE GENOMIC DNA]</scope>
    <source>
        <strain evidence="5">JNU-WLY1368</strain>
        <strain evidence="2 4">LBM 19010</strain>
    </source>
</reference>
<gene>
    <name evidence="2" type="ORF">GJQ69_05250</name>
    <name evidence="3" type="ORF">GKP14_08300</name>
</gene>
<dbReference type="Gene3D" id="1.10.1760.20">
    <property type="match status" value="1"/>
</dbReference>
<dbReference type="KEGG" id="clf:GJQ69_05250"/>
<evidence type="ECO:0000313" key="2">
    <source>
        <dbReference type="EMBL" id="QKN23938.1"/>
    </source>
</evidence>
<evidence type="ECO:0000313" key="4">
    <source>
        <dbReference type="Proteomes" id="UP000501316"/>
    </source>
</evidence>
<feature type="transmembrane region" description="Helical" evidence="1">
    <location>
        <begin position="101"/>
        <end position="125"/>
    </location>
</feature>
<organism evidence="2 4">
    <name type="scientific">Caproicibacterium lactatifermentans</name>
    <dbReference type="NCBI Taxonomy" id="2666138"/>
    <lineage>
        <taxon>Bacteria</taxon>
        <taxon>Bacillati</taxon>
        <taxon>Bacillota</taxon>
        <taxon>Clostridia</taxon>
        <taxon>Eubacteriales</taxon>
        <taxon>Oscillospiraceae</taxon>
        <taxon>Caproicibacterium</taxon>
    </lineage>
</organism>
<dbReference type="EMBL" id="CP046051">
    <property type="protein sequence ID" value="QKN23938.1"/>
    <property type="molecule type" value="Genomic_DNA"/>
</dbReference>
<evidence type="ECO:0000313" key="5">
    <source>
        <dbReference type="Proteomes" id="UP000509623"/>
    </source>
</evidence>
<keyword evidence="1" id="KW-1133">Transmembrane helix</keyword>
<keyword evidence="1" id="KW-0472">Membrane</keyword>
<feature type="transmembrane region" description="Helical" evidence="1">
    <location>
        <begin position="39"/>
        <end position="58"/>
    </location>
</feature>
<dbReference type="RefSeq" id="WP_086035732.1">
    <property type="nucleotide sequence ID" value="NZ_CP046051.1"/>
</dbReference>
<evidence type="ECO:0000313" key="3">
    <source>
        <dbReference type="EMBL" id="QKO30991.1"/>
    </source>
</evidence>
<feature type="transmembrane region" description="Helical" evidence="1">
    <location>
        <begin position="70"/>
        <end position="89"/>
    </location>
</feature>
<evidence type="ECO:0000256" key="1">
    <source>
        <dbReference type="SAM" id="Phobius"/>
    </source>
</evidence>
<proteinExistence type="predicted"/>
<accession>A0A859DQ21</accession>
<protein>
    <submittedName>
        <fullName evidence="2">ECF transporter S component</fullName>
    </submittedName>
</protein>
<name>A0A859DQ21_9FIRM</name>
<reference evidence="3" key="2">
    <citation type="journal article" date="2021" name="Appl. Environ. Microbiol.">
        <title>Adaptability of a Caproate-Producing Bacterium Contributes to Its Dominance in an Anaerobic Fermentation System.</title>
        <authorList>
            <person name="Wang H."/>
            <person name="Gu Y."/>
            <person name="Zhou W."/>
            <person name="Zhao D."/>
            <person name="Qiao Z."/>
            <person name="Zheng J."/>
            <person name="Gao J."/>
            <person name="Chen X."/>
            <person name="Ren C."/>
            <person name="Xu Y."/>
        </authorList>
    </citation>
    <scope>NUCLEOTIDE SEQUENCE</scope>
    <source>
        <strain evidence="3">JNU-WLY1368</strain>
    </source>
</reference>
<dbReference type="Proteomes" id="UP000509623">
    <property type="component" value="Chromosome"/>
</dbReference>
<keyword evidence="5" id="KW-1185">Reference proteome</keyword>